<dbReference type="AlphaFoldDB" id="A0A6M3M9U3"/>
<gene>
    <name evidence="1" type="ORF">MM171A00607_0011</name>
    <name evidence="2" type="ORF">MM171B00441_0011</name>
</gene>
<dbReference type="EMBL" id="MT143873">
    <property type="protein sequence ID" value="QJB04134.1"/>
    <property type="molecule type" value="Genomic_DNA"/>
</dbReference>
<sequence>MAMDVGSEKMIKVSPYAHRVLKIVAAYGDFNFSAWVSPIIIDAAKKFAEEHGILLPQEEDPDRETPSE</sequence>
<name>A0A6M3M9U3_9ZZZZ</name>
<dbReference type="EMBL" id="MT143689">
    <property type="protein sequence ID" value="QJB00318.1"/>
    <property type="molecule type" value="Genomic_DNA"/>
</dbReference>
<evidence type="ECO:0000313" key="2">
    <source>
        <dbReference type="EMBL" id="QJB04134.1"/>
    </source>
</evidence>
<proteinExistence type="predicted"/>
<reference evidence="2" key="1">
    <citation type="submission" date="2020-03" db="EMBL/GenBank/DDBJ databases">
        <title>The deep terrestrial virosphere.</title>
        <authorList>
            <person name="Holmfeldt K."/>
            <person name="Nilsson E."/>
            <person name="Simone D."/>
            <person name="Lopez-Fernandez M."/>
            <person name="Wu X."/>
            <person name="de Brujin I."/>
            <person name="Lundin D."/>
            <person name="Andersson A."/>
            <person name="Bertilsson S."/>
            <person name="Dopson M."/>
        </authorList>
    </citation>
    <scope>NUCLEOTIDE SEQUENCE</scope>
    <source>
        <strain evidence="1">MM171A00607</strain>
        <strain evidence="2">MM171B00441</strain>
    </source>
</reference>
<accession>A0A6M3M9U3</accession>
<organism evidence="2">
    <name type="scientific">viral metagenome</name>
    <dbReference type="NCBI Taxonomy" id="1070528"/>
    <lineage>
        <taxon>unclassified sequences</taxon>
        <taxon>metagenomes</taxon>
        <taxon>organismal metagenomes</taxon>
    </lineage>
</organism>
<evidence type="ECO:0000313" key="1">
    <source>
        <dbReference type="EMBL" id="QJB00318.1"/>
    </source>
</evidence>
<protein>
    <submittedName>
        <fullName evidence="2">Uncharacterized protein</fullName>
    </submittedName>
</protein>